<gene>
    <name evidence="1" type="ORF">XENOCAPTIV_018794</name>
</gene>
<evidence type="ECO:0000313" key="2">
    <source>
        <dbReference type="Proteomes" id="UP001434883"/>
    </source>
</evidence>
<name>A0ABV0RJD9_9TELE</name>
<accession>A0ABV0RJD9</accession>
<protein>
    <submittedName>
        <fullName evidence="1">Uncharacterized protein</fullName>
    </submittedName>
</protein>
<dbReference type="Proteomes" id="UP001434883">
    <property type="component" value="Unassembled WGS sequence"/>
</dbReference>
<proteinExistence type="predicted"/>
<reference evidence="1 2" key="1">
    <citation type="submission" date="2021-06" db="EMBL/GenBank/DDBJ databases">
        <authorList>
            <person name="Palmer J.M."/>
        </authorList>
    </citation>
    <scope>NUCLEOTIDE SEQUENCE [LARGE SCALE GENOMIC DNA]</scope>
    <source>
        <strain evidence="1 2">XC_2019</strain>
        <tissue evidence="1">Muscle</tissue>
    </source>
</reference>
<sequence length="135" mass="16123">MPQELFQSTGDHSSSPFSQLLSPCFSYAFKSYKETFRILTFLEIGYSRFTSTDRFQSLCRRIPYDMQLRPYHRFKVIFTRHGSFRWWIWLNYSSYFSFFHLNKGAFLYPTAFSMSYSSHLVCYLLSSKGVKRSLS</sequence>
<dbReference type="EMBL" id="JAHRIN010045965">
    <property type="protein sequence ID" value="MEQ2207792.1"/>
    <property type="molecule type" value="Genomic_DNA"/>
</dbReference>
<comment type="caution">
    <text evidence="1">The sequence shown here is derived from an EMBL/GenBank/DDBJ whole genome shotgun (WGS) entry which is preliminary data.</text>
</comment>
<keyword evidence="2" id="KW-1185">Reference proteome</keyword>
<evidence type="ECO:0000313" key="1">
    <source>
        <dbReference type="EMBL" id="MEQ2207792.1"/>
    </source>
</evidence>
<organism evidence="1 2">
    <name type="scientific">Xenoophorus captivus</name>
    <dbReference type="NCBI Taxonomy" id="1517983"/>
    <lineage>
        <taxon>Eukaryota</taxon>
        <taxon>Metazoa</taxon>
        <taxon>Chordata</taxon>
        <taxon>Craniata</taxon>
        <taxon>Vertebrata</taxon>
        <taxon>Euteleostomi</taxon>
        <taxon>Actinopterygii</taxon>
        <taxon>Neopterygii</taxon>
        <taxon>Teleostei</taxon>
        <taxon>Neoteleostei</taxon>
        <taxon>Acanthomorphata</taxon>
        <taxon>Ovalentaria</taxon>
        <taxon>Atherinomorphae</taxon>
        <taxon>Cyprinodontiformes</taxon>
        <taxon>Goodeidae</taxon>
        <taxon>Xenoophorus</taxon>
    </lineage>
</organism>